<feature type="transmembrane region" description="Helical" evidence="6">
    <location>
        <begin position="262"/>
        <end position="282"/>
    </location>
</feature>
<keyword evidence="2" id="KW-0813">Transport</keyword>
<evidence type="ECO:0000313" key="7">
    <source>
        <dbReference type="EMBL" id="BDQ37252.1"/>
    </source>
</evidence>
<comment type="subcellular location">
    <subcellularLocation>
        <location evidence="1">Membrane</location>
        <topology evidence="1">Multi-pass membrane protein</topology>
    </subcellularLocation>
</comment>
<reference evidence="7 8" key="1">
    <citation type="submission" date="2022-08" db="EMBL/GenBank/DDBJ databases">
        <title>Genome Sequence of the sulphate-reducing bacterium, Pseudodesulfovibrio sp. SYK.</title>
        <authorList>
            <person name="Kondo R."/>
            <person name="Kataoka T."/>
        </authorList>
    </citation>
    <scope>NUCLEOTIDE SEQUENCE [LARGE SCALE GENOMIC DNA]</scope>
    <source>
        <strain evidence="7 8">SYK</strain>
    </source>
</reference>
<dbReference type="Pfam" id="PF13000">
    <property type="entry name" value="Acatn"/>
    <property type="match status" value="1"/>
</dbReference>
<feature type="transmembrane region" description="Helical" evidence="6">
    <location>
        <begin position="224"/>
        <end position="242"/>
    </location>
</feature>
<dbReference type="CDD" id="cd17485">
    <property type="entry name" value="MFS_MFSD3"/>
    <property type="match status" value="1"/>
</dbReference>
<keyword evidence="5 6" id="KW-0472">Membrane</keyword>
<keyword evidence="3 6" id="KW-0812">Transmembrane</keyword>
<dbReference type="Gene3D" id="1.20.1250.20">
    <property type="entry name" value="MFS general substrate transporter like domains"/>
    <property type="match status" value="1"/>
</dbReference>
<feature type="transmembrane region" description="Helical" evidence="6">
    <location>
        <begin position="319"/>
        <end position="341"/>
    </location>
</feature>
<accession>A0ABN6S527</accession>
<dbReference type="InterPro" id="IPR036259">
    <property type="entry name" value="MFS_trans_sf"/>
</dbReference>
<dbReference type="SUPFAM" id="SSF103473">
    <property type="entry name" value="MFS general substrate transporter"/>
    <property type="match status" value="1"/>
</dbReference>
<name>A0ABN6S527_9BACT</name>
<dbReference type="EMBL" id="AP026709">
    <property type="protein sequence ID" value="BDQ37252.1"/>
    <property type="molecule type" value="Genomic_DNA"/>
</dbReference>
<evidence type="ECO:0000313" key="8">
    <source>
        <dbReference type="Proteomes" id="UP001317742"/>
    </source>
</evidence>
<organism evidence="7 8">
    <name type="scientific">Pseudodesulfovibrio nedwellii</name>
    <dbReference type="NCBI Taxonomy" id="2973072"/>
    <lineage>
        <taxon>Bacteria</taxon>
        <taxon>Pseudomonadati</taxon>
        <taxon>Thermodesulfobacteriota</taxon>
        <taxon>Desulfovibrionia</taxon>
        <taxon>Desulfovibrionales</taxon>
        <taxon>Desulfovibrionaceae</taxon>
    </lineage>
</organism>
<evidence type="ECO:0000256" key="5">
    <source>
        <dbReference type="ARBA" id="ARBA00023136"/>
    </source>
</evidence>
<dbReference type="PANTHER" id="PTHR12778">
    <property type="entry name" value="SOLUTE CARRIER FAMILY 33 ACETYL-COA TRANSPORTER -RELATED"/>
    <property type="match status" value="1"/>
</dbReference>
<feature type="transmembrane region" description="Helical" evidence="6">
    <location>
        <begin position="174"/>
        <end position="194"/>
    </location>
</feature>
<feature type="transmembrane region" description="Helical" evidence="6">
    <location>
        <begin position="84"/>
        <end position="102"/>
    </location>
</feature>
<evidence type="ECO:0000256" key="4">
    <source>
        <dbReference type="ARBA" id="ARBA00022989"/>
    </source>
</evidence>
<dbReference type="RefSeq" id="WP_281763110.1">
    <property type="nucleotide sequence ID" value="NZ_AP026709.1"/>
</dbReference>
<dbReference type="PANTHER" id="PTHR12778:SF10">
    <property type="entry name" value="MAJOR FACILITATOR SUPERFAMILY DOMAIN-CONTAINING PROTEIN 3"/>
    <property type="match status" value="1"/>
</dbReference>
<proteinExistence type="predicted"/>
<feature type="transmembrane region" description="Helical" evidence="6">
    <location>
        <begin position="289"/>
        <end position="307"/>
    </location>
</feature>
<feature type="transmembrane region" description="Helical" evidence="6">
    <location>
        <begin position="108"/>
        <end position="130"/>
    </location>
</feature>
<feature type="transmembrane region" description="Helical" evidence="6">
    <location>
        <begin position="16"/>
        <end position="34"/>
    </location>
</feature>
<evidence type="ECO:0000256" key="6">
    <source>
        <dbReference type="SAM" id="Phobius"/>
    </source>
</evidence>
<evidence type="ECO:0000256" key="1">
    <source>
        <dbReference type="ARBA" id="ARBA00004141"/>
    </source>
</evidence>
<gene>
    <name evidence="7" type="ORF">SYK_16120</name>
</gene>
<feature type="transmembrane region" description="Helical" evidence="6">
    <location>
        <begin position="383"/>
        <end position="405"/>
    </location>
</feature>
<feature type="transmembrane region" description="Helical" evidence="6">
    <location>
        <begin position="151"/>
        <end position="168"/>
    </location>
</feature>
<feature type="transmembrane region" description="Helical" evidence="6">
    <location>
        <begin position="46"/>
        <end position="63"/>
    </location>
</feature>
<protein>
    <submittedName>
        <fullName evidence="7">MFS transporter</fullName>
    </submittedName>
</protein>
<keyword evidence="4 6" id="KW-1133">Transmembrane helix</keyword>
<keyword evidence="8" id="KW-1185">Reference proteome</keyword>
<dbReference type="Proteomes" id="UP001317742">
    <property type="component" value="Chromosome"/>
</dbReference>
<dbReference type="InterPro" id="IPR024371">
    <property type="entry name" value="AcetylCoA_trans_1-like"/>
</dbReference>
<feature type="transmembrane region" description="Helical" evidence="6">
    <location>
        <begin position="353"/>
        <end position="371"/>
    </location>
</feature>
<evidence type="ECO:0000256" key="2">
    <source>
        <dbReference type="ARBA" id="ARBA00022448"/>
    </source>
</evidence>
<dbReference type="InterPro" id="IPR004752">
    <property type="entry name" value="AmpG_permease/AT-1"/>
</dbReference>
<evidence type="ECO:0000256" key="3">
    <source>
        <dbReference type="ARBA" id="ARBA00022692"/>
    </source>
</evidence>
<sequence length="430" mass="47523">MSKLFRGPKFDSAHKMILLAVMYFCQAIPLGYIFGSLPVIMRENNVSLVRIGGLFILHLPWAFKFLYASWVDHHYIPFLGRRRSWIFPLQWVAAVLLLVAAQTPPDTAYNAMFLVLMMLNIVMATNDIAVDGYALDILEEHERSCGNTIQAGARYVGLFLGGGLMLTLHHSFGWKALCIVLSAVVFLLSLPVLFHREIPPVYRKYANRKEQPAGVLAFLRRRDVLWLLPVLIAPTAFAFSSIQMRAPLFVDLGLDSSTLGRLMMHYAVPLGVVGTVATAWFLNRFGPRSFLRLFCVGTILLAIYAVHLSHGGGVTLWEAGVILSADNILMGGINVWGFTLMMRISVGRNSGTGFAVLSSLFILVPLVAAPLMGKLGDVSGFPFLYTLLTGLMVTGFIIAETALWLSRRGGQREALAKVVVEGPLEKVPRR</sequence>